<comment type="similarity">
    <text evidence="2">Belongs to the UPF0702 family.</text>
</comment>
<organism evidence="10 11">
    <name type="scientific">Abyssobacteria bacterium (strain SURF_5)</name>
    <dbReference type="NCBI Taxonomy" id="2093360"/>
    <lineage>
        <taxon>Bacteria</taxon>
        <taxon>Pseudomonadati</taxon>
        <taxon>Candidatus Hydrogenedentota</taxon>
        <taxon>Candidatus Abyssobacteria</taxon>
    </lineage>
</organism>
<feature type="transmembrane region" description="Helical" evidence="7">
    <location>
        <begin position="12"/>
        <end position="29"/>
    </location>
</feature>
<feature type="transmembrane region" description="Helical" evidence="7">
    <location>
        <begin position="64"/>
        <end position="86"/>
    </location>
</feature>
<evidence type="ECO:0000256" key="5">
    <source>
        <dbReference type="ARBA" id="ARBA00022989"/>
    </source>
</evidence>
<evidence type="ECO:0000256" key="7">
    <source>
        <dbReference type="SAM" id="Phobius"/>
    </source>
</evidence>
<gene>
    <name evidence="10" type="ORF">C4520_15935</name>
</gene>
<dbReference type="InterPro" id="IPR023090">
    <property type="entry name" value="UPF0702_alpha/beta_dom_sf"/>
</dbReference>
<dbReference type="Pfam" id="PF04239">
    <property type="entry name" value="DUF421"/>
    <property type="match status" value="1"/>
</dbReference>
<evidence type="ECO:0000256" key="6">
    <source>
        <dbReference type="ARBA" id="ARBA00023136"/>
    </source>
</evidence>
<protein>
    <submittedName>
        <fullName evidence="10">DUF421 domain-containing protein</fullName>
    </submittedName>
</protein>
<dbReference type="GO" id="GO:0005886">
    <property type="term" value="C:plasma membrane"/>
    <property type="evidence" value="ECO:0007669"/>
    <property type="project" value="UniProtKB-SubCell"/>
</dbReference>
<dbReference type="PANTHER" id="PTHR34582:SF6">
    <property type="entry name" value="UPF0702 TRANSMEMBRANE PROTEIN YCAP"/>
    <property type="match status" value="1"/>
</dbReference>
<name>A0A3A4NKJ8_ABYX5</name>
<keyword evidence="6 7" id="KW-0472">Membrane</keyword>
<keyword evidence="3" id="KW-1003">Cell membrane</keyword>
<evidence type="ECO:0000313" key="10">
    <source>
        <dbReference type="EMBL" id="RJP17700.1"/>
    </source>
</evidence>
<dbReference type="Gene3D" id="3.30.240.20">
    <property type="entry name" value="bsu07140 like domains"/>
    <property type="match status" value="1"/>
</dbReference>
<feature type="domain" description="YetF C-terminal" evidence="8">
    <location>
        <begin position="87"/>
        <end position="153"/>
    </location>
</feature>
<dbReference type="EMBL" id="QZKU01000112">
    <property type="protein sequence ID" value="RJP17700.1"/>
    <property type="molecule type" value="Genomic_DNA"/>
</dbReference>
<reference evidence="10 11" key="1">
    <citation type="journal article" date="2017" name="ISME J.">
        <title>Energy and carbon metabolisms in a deep terrestrial subsurface fluid microbial community.</title>
        <authorList>
            <person name="Momper L."/>
            <person name="Jungbluth S.P."/>
            <person name="Lee M.D."/>
            <person name="Amend J.P."/>
        </authorList>
    </citation>
    <scope>NUCLEOTIDE SEQUENCE [LARGE SCALE GENOMIC DNA]</scope>
    <source>
        <strain evidence="10">SURF_5</strain>
    </source>
</reference>
<evidence type="ECO:0000256" key="4">
    <source>
        <dbReference type="ARBA" id="ARBA00022692"/>
    </source>
</evidence>
<proteinExistence type="inferred from homology"/>
<evidence type="ECO:0000256" key="1">
    <source>
        <dbReference type="ARBA" id="ARBA00004651"/>
    </source>
</evidence>
<dbReference type="InterPro" id="IPR007353">
    <property type="entry name" value="DUF421"/>
</dbReference>
<evidence type="ECO:0000256" key="2">
    <source>
        <dbReference type="ARBA" id="ARBA00006448"/>
    </source>
</evidence>
<evidence type="ECO:0000259" key="8">
    <source>
        <dbReference type="Pfam" id="PF04239"/>
    </source>
</evidence>
<comment type="caution">
    <text evidence="10">The sequence shown here is derived from an EMBL/GenBank/DDBJ whole genome shotgun (WGS) entry which is preliminary data.</text>
</comment>
<dbReference type="PANTHER" id="PTHR34582">
    <property type="entry name" value="UPF0702 TRANSMEMBRANE PROTEIN YCAP"/>
    <property type="match status" value="1"/>
</dbReference>
<comment type="subcellular location">
    <subcellularLocation>
        <location evidence="1">Cell membrane</location>
        <topology evidence="1">Multi-pass membrane protein</topology>
    </subcellularLocation>
</comment>
<keyword evidence="5 7" id="KW-1133">Transmembrane helix</keyword>
<dbReference type="Proteomes" id="UP000265882">
    <property type="component" value="Unassembled WGS sequence"/>
</dbReference>
<evidence type="ECO:0000256" key="3">
    <source>
        <dbReference type="ARBA" id="ARBA00022475"/>
    </source>
</evidence>
<feature type="transmembrane region" description="Helical" evidence="7">
    <location>
        <begin position="41"/>
        <end position="58"/>
    </location>
</feature>
<evidence type="ECO:0000313" key="11">
    <source>
        <dbReference type="Proteomes" id="UP000265882"/>
    </source>
</evidence>
<dbReference type="Pfam" id="PF20730">
    <property type="entry name" value="YetF_N"/>
    <property type="match status" value="1"/>
</dbReference>
<dbReference type="AlphaFoldDB" id="A0A3A4NKJ8"/>
<accession>A0A3A4NKJ8</accession>
<evidence type="ECO:0000259" key="9">
    <source>
        <dbReference type="Pfam" id="PF20730"/>
    </source>
</evidence>
<keyword evidence="4 7" id="KW-0812">Transmembrane</keyword>
<feature type="domain" description="YetF-like N-terminal transmembrane" evidence="9">
    <location>
        <begin position="17"/>
        <end position="83"/>
    </location>
</feature>
<sequence length="167" mass="18260">MFFHSWDGLLRVILGGVFAYIALVLILRVTGKRTLSKMNAFDFVVTVALGSTLATIILSKDVALAEGVLALALLVCLQLAVTWLQIRSRRFQPLIKAEPRLLFHGGNFLEVALKEERVTREEVLAAARAQGRANLQDVNAVVLETDGSFSVLSGPAGDRNSTLQNER</sequence>
<dbReference type="InterPro" id="IPR048454">
    <property type="entry name" value="YetF_N"/>
</dbReference>